<keyword evidence="3" id="KW-1185">Reference proteome</keyword>
<organism evidence="2 3">
    <name type="scientific">Stachybotrys chlorohalonatus (strain IBT 40285)</name>
    <dbReference type="NCBI Taxonomy" id="1283841"/>
    <lineage>
        <taxon>Eukaryota</taxon>
        <taxon>Fungi</taxon>
        <taxon>Dikarya</taxon>
        <taxon>Ascomycota</taxon>
        <taxon>Pezizomycotina</taxon>
        <taxon>Sordariomycetes</taxon>
        <taxon>Hypocreomycetidae</taxon>
        <taxon>Hypocreales</taxon>
        <taxon>Stachybotryaceae</taxon>
        <taxon>Stachybotrys</taxon>
    </lineage>
</organism>
<sequence length="196" mass="21874">MERSRRPKRQKKSVCCLTLESIVCPGILSLEQEKTNRALHILQARGGPSHQPRPFEASPSSATPPAPDKPGDRYPPIRREFLAARDGLMAWKKEVWRREETYGQAYIFDDEMACMIGFEQRMNDAARSASVLLDELQAAAEPEMSKAERKRDVGDLPAGGDCPVHGISMRYVAPYVEDVIDHEGAPTPEQPCELGL</sequence>
<dbReference type="HOGENOM" id="CLU_1587579_0_0_1"/>
<gene>
    <name evidence="2" type="ORF">S40285_09916</name>
</gene>
<name>A0A084QE21_STAC4</name>
<dbReference type="AlphaFoldDB" id="A0A084QE21"/>
<dbReference type="OrthoDB" id="10343655at2759"/>
<evidence type="ECO:0000256" key="1">
    <source>
        <dbReference type="SAM" id="MobiDB-lite"/>
    </source>
</evidence>
<dbReference type="Proteomes" id="UP000028524">
    <property type="component" value="Unassembled WGS sequence"/>
</dbReference>
<protein>
    <submittedName>
        <fullName evidence="2">Uncharacterized protein</fullName>
    </submittedName>
</protein>
<evidence type="ECO:0000313" key="2">
    <source>
        <dbReference type="EMBL" id="KFA62206.1"/>
    </source>
</evidence>
<dbReference type="InParanoid" id="A0A084QE21"/>
<evidence type="ECO:0000313" key="3">
    <source>
        <dbReference type="Proteomes" id="UP000028524"/>
    </source>
</evidence>
<proteinExistence type="predicted"/>
<reference evidence="2 3" key="1">
    <citation type="journal article" date="2014" name="BMC Genomics">
        <title>Comparative genome sequencing reveals chemotype-specific gene clusters in the toxigenic black mold Stachybotrys.</title>
        <authorList>
            <person name="Semeiks J."/>
            <person name="Borek D."/>
            <person name="Otwinowski Z."/>
            <person name="Grishin N.V."/>
        </authorList>
    </citation>
    <scope>NUCLEOTIDE SEQUENCE [LARGE SCALE GENOMIC DNA]</scope>
    <source>
        <strain evidence="2 3">IBT 40285</strain>
    </source>
</reference>
<feature type="region of interest" description="Disordered" evidence="1">
    <location>
        <begin position="45"/>
        <end position="75"/>
    </location>
</feature>
<dbReference type="EMBL" id="KL660812">
    <property type="protein sequence ID" value="KFA62206.1"/>
    <property type="molecule type" value="Genomic_DNA"/>
</dbReference>
<accession>A0A084QE21</accession>